<comment type="caution">
    <text evidence="2">The sequence shown here is derived from an EMBL/GenBank/DDBJ whole genome shotgun (WGS) entry which is preliminary data.</text>
</comment>
<proteinExistence type="predicted"/>
<evidence type="ECO:0000313" key="2">
    <source>
        <dbReference type="EMBL" id="PIE34320.1"/>
    </source>
</evidence>
<dbReference type="EMBL" id="PDSK01000090">
    <property type="protein sequence ID" value="PIE34320.1"/>
    <property type="molecule type" value="Genomic_DNA"/>
</dbReference>
<dbReference type="InterPro" id="IPR000257">
    <property type="entry name" value="Uroporphyrinogen_deCOase"/>
</dbReference>
<evidence type="ECO:0000259" key="1">
    <source>
        <dbReference type="Pfam" id="PF01208"/>
    </source>
</evidence>
<dbReference type="Gene3D" id="3.20.20.210">
    <property type="match status" value="1"/>
</dbReference>
<gene>
    <name evidence="2" type="ORF">CSA56_08020</name>
</gene>
<dbReference type="PANTHER" id="PTHR47099:SF1">
    <property type="entry name" value="METHYLCOBAMIDE:COM METHYLTRANSFERASE MTBA"/>
    <property type="match status" value="1"/>
</dbReference>
<feature type="domain" description="Uroporphyrinogen decarboxylase (URO-D)" evidence="1">
    <location>
        <begin position="18"/>
        <end position="347"/>
    </location>
</feature>
<organism evidence="2 3">
    <name type="scientific">candidate division KSB3 bacterium</name>
    <dbReference type="NCBI Taxonomy" id="2044937"/>
    <lineage>
        <taxon>Bacteria</taxon>
        <taxon>candidate division KSB3</taxon>
    </lineage>
</organism>
<dbReference type="GO" id="GO:0004853">
    <property type="term" value="F:uroporphyrinogen decarboxylase activity"/>
    <property type="evidence" value="ECO:0007669"/>
    <property type="project" value="InterPro"/>
</dbReference>
<evidence type="ECO:0000313" key="3">
    <source>
        <dbReference type="Proteomes" id="UP000230821"/>
    </source>
</evidence>
<sequence>MSVPRVRRKCTVNISKKERMRRAVQYEVVDRIPTQINYTSSLGEQMAQHFGIAVEDLPDRLGNHLLRIDLSYEKRYSEDGGTVFDWWGVGFSTAEEGYFTTVNPLAENKDLDAYPWPDPHRADLLEDAAKQVAADDGEHFITPNFGFLLFERAWSLRGFDNLLMELATDPGYVGELMDRITDIQLALIHRYLELGVDGSYFGDDYGAQKNLLFSPRTWRKLIKPRLAKLFAPFREAGLPVMMHSDGDIGKILPDLVEIGLTVYNPVQPEVHEHRALKEKFGTDLAYYGGISTQTVLPNGTPEEVKEAAWNCVRCLAPENTGLLLAPSHRMMTDIPLINIEAMLEVFAELGERT</sequence>
<dbReference type="GO" id="GO:0006779">
    <property type="term" value="P:porphyrin-containing compound biosynthetic process"/>
    <property type="evidence" value="ECO:0007669"/>
    <property type="project" value="InterPro"/>
</dbReference>
<protein>
    <recommendedName>
        <fullName evidence="1">Uroporphyrinogen decarboxylase (URO-D) domain-containing protein</fullName>
    </recommendedName>
</protein>
<dbReference type="AlphaFoldDB" id="A0A2G6KG03"/>
<reference evidence="2 3" key="1">
    <citation type="submission" date="2017-10" db="EMBL/GenBank/DDBJ databases">
        <title>Novel microbial diversity and functional potential in the marine mammal oral microbiome.</title>
        <authorList>
            <person name="Dudek N.K."/>
            <person name="Sun C.L."/>
            <person name="Burstein D."/>
            <person name="Kantor R.S."/>
            <person name="Aliaga Goltsman D.S."/>
            <person name="Bik E.M."/>
            <person name="Thomas B.C."/>
            <person name="Banfield J.F."/>
            <person name="Relman D.A."/>
        </authorList>
    </citation>
    <scope>NUCLEOTIDE SEQUENCE [LARGE SCALE GENOMIC DNA]</scope>
    <source>
        <strain evidence="2">DOLJORAL78_47_16</strain>
    </source>
</reference>
<dbReference type="SUPFAM" id="SSF51726">
    <property type="entry name" value="UROD/MetE-like"/>
    <property type="match status" value="1"/>
</dbReference>
<dbReference type="InterPro" id="IPR052024">
    <property type="entry name" value="Methanogen_methyltrans"/>
</dbReference>
<dbReference type="Pfam" id="PF01208">
    <property type="entry name" value="URO-D"/>
    <property type="match status" value="1"/>
</dbReference>
<dbReference type="PANTHER" id="PTHR47099">
    <property type="entry name" value="METHYLCOBAMIDE:COM METHYLTRANSFERASE MTBA"/>
    <property type="match status" value="1"/>
</dbReference>
<accession>A0A2G6KG03</accession>
<name>A0A2G6KG03_9BACT</name>
<dbReference type="Proteomes" id="UP000230821">
    <property type="component" value="Unassembled WGS sequence"/>
</dbReference>
<dbReference type="InterPro" id="IPR038071">
    <property type="entry name" value="UROD/MetE-like_sf"/>
</dbReference>